<gene>
    <name evidence="3" type="primary">LOC108744083</name>
</gene>
<name>A0A1W4XRY1_AGRPL</name>
<dbReference type="CDD" id="cd00058">
    <property type="entry name" value="beta-trefoil_FGF"/>
    <property type="match status" value="1"/>
</dbReference>
<dbReference type="Pfam" id="PF00167">
    <property type="entry name" value="FGF"/>
    <property type="match status" value="1"/>
</dbReference>
<dbReference type="RefSeq" id="XP_018335175.1">
    <property type="nucleotide sequence ID" value="XM_018479673.1"/>
</dbReference>
<evidence type="ECO:0000256" key="1">
    <source>
        <dbReference type="ARBA" id="ARBA00007936"/>
    </source>
</evidence>
<dbReference type="GO" id="GO:0008083">
    <property type="term" value="F:growth factor activity"/>
    <property type="evidence" value="ECO:0007669"/>
    <property type="project" value="InterPro"/>
</dbReference>
<dbReference type="KEGG" id="apln:108744083"/>
<dbReference type="InterPro" id="IPR056378">
    <property type="entry name" value="Let-756-like_FGF"/>
</dbReference>
<organism evidence="2 3">
    <name type="scientific">Agrilus planipennis</name>
    <name type="common">Emerald ash borer</name>
    <name type="synonym">Agrilus marcopoli</name>
    <dbReference type="NCBI Taxonomy" id="224129"/>
    <lineage>
        <taxon>Eukaryota</taxon>
        <taxon>Metazoa</taxon>
        <taxon>Ecdysozoa</taxon>
        <taxon>Arthropoda</taxon>
        <taxon>Hexapoda</taxon>
        <taxon>Insecta</taxon>
        <taxon>Pterygota</taxon>
        <taxon>Neoptera</taxon>
        <taxon>Endopterygota</taxon>
        <taxon>Coleoptera</taxon>
        <taxon>Polyphaga</taxon>
        <taxon>Elateriformia</taxon>
        <taxon>Buprestoidea</taxon>
        <taxon>Buprestidae</taxon>
        <taxon>Agrilinae</taxon>
        <taxon>Agrilus</taxon>
    </lineage>
</organism>
<evidence type="ECO:0000313" key="3">
    <source>
        <dbReference type="RefSeq" id="XP_018335175.1"/>
    </source>
</evidence>
<proteinExistence type="inferred from homology"/>
<accession>A0A1W4XRY1</accession>
<dbReference type="AlphaFoldDB" id="A0A1W4XRY1"/>
<evidence type="ECO:0000313" key="2">
    <source>
        <dbReference type="Proteomes" id="UP000192223"/>
    </source>
</evidence>
<keyword evidence="2" id="KW-1185">Reference proteome</keyword>
<dbReference type="SUPFAM" id="SSF50353">
    <property type="entry name" value="Cytokine"/>
    <property type="match status" value="1"/>
</dbReference>
<dbReference type="OrthoDB" id="5987799at2759"/>
<dbReference type="SMART" id="SM00442">
    <property type="entry name" value="FGF"/>
    <property type="match status" value="1"/>
</dbReference>
<dbReference type="PANTHER" id="PTHR11486">
    <property type="entry name" value="FIBROBLAST GROWTH FACTOR"/>
    <property type="match status" value="1"/>
</dbReference>
<comment type="similarity">
    <text evidence="1">Belongs to the heparin-binding growth factors family.</text>
</comment>
<protein>
    <submittedName>
        <fullName evidence="3">Uncharacterized protein LOC108744083</fullName>
    </submittedName>
</protein>
<dbReference type="InParanoid" id="A0A1W4XRY1"/>
<dbReference type="Gene3D" id="2.80.10.50">
    <property type="match status" value="1"/>
</dbReference>
<dbReference type="InterPro" id="IPR008996">
    <property type="entry name" value="IL1/FGF"/>
</dbReference>
<sequence>MSSEGGRILRLFSSHNYLSILCNGKVKGSPEKSNKHTLLMTISANTEDPSLVYIYGIKSRLFISMNDKEGSVSGVCQKECATIFKEDYARSPDDSTAVSENYLMYECVRDGQGVGWYLGIRTNGMVRRGSHTSNQFINELASKTEEKNKEKVKSRRRKELMFLPDHNVIPSEICEAENYECEECGRTC</sequence>
<reference evidence="3" key="1">
    <citation type="submission" date="2025-08" db="UniProtKB">
        <authorList>
            <consortium name="RefSeq"/>
        </authorList>
    </citation>
    <scope>IDENTIFICATION</scope>
    <source>
        <tissue evidence="3">Entire body</tissue>
    </source>
</reference>
<dbReference type="InterPro" id="IPR002209">
    <property type="entry name" value="Fibroblast_GF_fam"/>
</dbReference>
<dbReference type="Proteomes" id="UP000192223">
    <property type="component" value="Unplaced"/>
</dbReference>
<dbReference type="GeneID" id="108744083"/>